<comment type="caution">
    <text evidence="4">The sequence shown here is derived from an EMBL/GenBank/DDBJ whole genome shotgun (WGS) entry which is preliminary data.</text>
</comment>
<evidence type="ECO:0000256" key="1">
    <source>
        <dbReference type="SAM" id="Phobius"/>
    </source>
</evidence>
<feature type="transmembrane region" description="Helical" evidence="1">
    <location>
        <begin position="95"/>
        <end position="114"/>
    </location>
</feature>
<dbReference type="Pfam" id="PF16344">
    <property type="entry name" value="FecR_C"/>
    <property type="match status" value="1"/>
</dbReference>
<dbReference type="InterPro" id="IPR032508">
    <property type="entry name" value="FecR_C"/>
</dbReference>
<protein>
    <submittedName>
        <fullName evidence="4">FecR family protein</fullName>
    </submittedName>
</protein>
<dbReference type="Gene3D" id="3.55.50.30">
    <property type="match status" value="1"/>
</dbReference>
<evidence type="ECO:0000313" key="5">
    <source>
        <dbReference type="Proteomes" id="UP000261284"/>
    </source>
</evidence>
<dbReference type="InterPro" id="IPR006860">
    <property type="entry name" value="FecR"/>
</dbReference>
<evidence type="ECO:0000313" key="4">
    <source>
        <dbReference type="EMBL" id="RFM26176.1"/>
    </source>
</evidence>
<dbReference type="RefSeq" id="WP_116849354.1">
    <property type="nucleotide sequence ID" value="NZ_QTJU01000011.1"/>
</dbReference>
<dbReference type="Pfam" id="PF04773">
    <property type="entry name" value="FecR"/>
    <property type="match status" value="1"/>
</dbReference>
<dbReference type="InterPro" id="IPR012373">
    <property type="entry name" value="Ferrdict_sens_TM"/>
</dbReference>
<dbReference type="OrthoDB" id="1523735at2"/>
<feature type="domain" description="Protein FecR C-terminal" evidence="3">
    <location>
        <begin position="258"/>
        <end position="326"/>
    </location>
</feature>
<dbReference type="PANTHER" id="PTHR30273">
    <property type="entry name" value="PERIPLASMIC SIGNAL SENSOR AND SIGMA FACTOR ACTIVATOR FECR-RELATED"/>
    <property type="match status" value="1"/>
</dbReference>
<dbReference type="PANTHER" id="PTHR30273:SF2">
    <property type="entry name" value="PROTEIN FECR"/>
    <property type="match status" value="1"/>
</dbReference>
<dbReference type="EMBL" id="QTJU01000011">
    <property type="protein sequence ID" value="RFM26176.1"/>
    <property type="molecule type" value="Genomic_DNA"/>
</dbReference>
<reference evidence="4 5" key="1">
    <citation type="submission" date="2018-08" db="EMBL/GenBank/DDBJ databases">
        <title>Chitinophagaceae sp. K23C18032701, a novel bacterium isolated from forest soil.</title>
        <authorList>
            <person name="Wang C."/>
        </authorList>
    </citation>
    <scope>NUCLEOTIDE SEQUENCE [LARGE SCALE GENOMIC DNA]</scope>
    <source>
        <strain evidence="4 5">K23C18032701</strain>
    </source>
</reference>
<proteinExistence type="predicted"/>
<name>A0A3E1NDZ0_9BACT</name>
<dbReference type="Proteomes" id="UP000261284">
    <property type="component" value="Unassembled WGS sequence"/>
</dbReference>
<evidence type="ECO:0000259" key="3">
    <source>
        <dbReference type="Pfam" id="PF16344"/>
    </source>
</evidence>
<keyword evidence="1" id="KW-0472">Membrane</keyword>
<organism evidence="4 5">
    <name type="scientific">Deminuibacter soli</name>
    <dbReference type="NCBI Taxonomy" id="2291815"/>
    <lineage>
        <taxon>Bacteria</taxon>
        <taxon>Pseudomonadati</taxon>
        <taxon>Bacteroidota</taxon>
        <taxon>Chitinophagia</taxon>
        <taxon>Chitinophagales</taxon>
        <taxon>Chitinophagaceae</taxon>
        <taxon>Deminuibacter</taxon>
    </lineage>
</organism>
<feature type="domain" description="FecR protein" evidence="2">
    <location>
        <begin position="136"/>
        <end position="216"/>
    </location>
</feature>
<accession>A0A3E1NDZ0</accession>
<gene>
    <name evidence="4" type="ORF">DXN05_21490</name>
</gene>
<evidence type="ECO:0000259" key="2">
    <source>
        <dbReference type="Pfam" id="PF04773"/>
    </source>
</evidence>
<keyword evidence="1" id="KW-0812">Transmembrane</keyword>
<dbReference type="AlphaFoldDB" id="A0A3E1NDZ0"/>
<keyword evidence="5" id="KW-1185">Reference proteome</keyword>
<keyword evidence="1" id="KW-1133">Transmembrane helix</keyword>
<dbReference type="PIRSF" id="PIRSF018266">
    <property type="entry name" value="FecR"/>
    <property type="match status" value="1"/>
</dbReference>
<dbReference type="GO" id="GO:0016989">
    <property type="term" value="F:sigma factor antagonist activity"/>
    <property type="evidence" value="ECO:0007669"/>
    <property type="project" value="TreeGrafter"/>
</dbReference>
<dbReference type="Gene3D" id="2.60.120.1440">
    <property type="match status" value="1"/>
</dbReference>
<sequence length="332" mass="37374">MAKKNKNRVINDEVLARYITGESGEAESETVRHWLDSDEKNRRYYEIFLQVSSYAQSGIYTDHIDEEAEWRTFRANIAGAGVSLPVRKVWFHQKLVRIAAIFVLVSGLIAFYLLESQMSGPKKELLSGQAVLTEIMPDGSRITLNKGSVLYYTPSSYNKKRHVQLTGEAFFSVAPNREIPFVIDLPGTVVEVVGTSFNIKMTDNKTEIIVETGAVQVKKGNMVFHLLAKEKVTLYKDDMTAVKQVNADSLYSYYRTKKFVCKGTPVRELIVALNNTYDTHISLQDDKDGDMPITVTFMGKTITEILPVICSTLQLTMVEHGNTVILKKRSGL</sequence>